<dbReference type="Gene3D" id="3.40.50.150">
    <property type="entry name" value="Vaccinia Virus protein VP39"/>
    <property type="match status" value="1"/>
</dbReference>
<keyword evidence="2" id="KW-1185">Reference proteome</keyword>
<dbReference type="EMBL" id="JAACJS010000011">
    <property type="protein sequence ID" value="NCI49462.1"/>
    <property type="molecule type" value="Genomic_DNA"/>
</dbReference>
<dbReference type="InterPro" id="IPR029063">
    <property type="entry name" value="SAM-dependent_MTases_sf"/>
</dbReference>
<accession>A0ABW9ZSP9</accession>
<dbReference type="RefSeq" id="WP_161817781.1">
    <property type="nucleotide sequence ID" value="NZ_JAACJS010000011.1"/>
</dbReference>
<organism evidence="1 2">
    <name type="scientific">Sediminibacterium roseum</name>
    <dbReference type="NCBI Taxonomy" id="1978412"/>
    <lineage>
        <taxon>Bacteria</taxon>
        <taxon>Pseudomonadati</taxon>
        <taxon>Bacteroidota</taxon>
        <taxon>Chitinophagia</taxon>
        <taxon>Chitinophagales</taxon>
        <taxon>Chitinophagaceae</taxon>
        <taxon>Sediminibacterium</taxon>
    </lineage>
</organism>
<evidence type="ECO:0000313" key="2">
    <source>
        <dbReference type="Proteomes" id="UP000753802"/>
    </source>
</evidence>
<comment type="caution">
    <text evidence="1">The sequence shown here is derived from an EMBL/GenBank/DDBJ whole genome shotgun (WGS) entry which is preliminary data.</text>
</comment>
<dbReference type="SUPFAM" id="SSF53335">
    <property type="entry name" value="S-adenosyl-L-methionine-dependent methyltransferases"/>
    <property type="match status" value="1"/>
</dbReference>
<reference evidence="1 2" key="1">
    <citation type="submission" date="2020-01" db="EMBL/GenBank/DDBJ databases">
        <title>Genome analysis.</title>
        <authorList>
            <person name="Wu S."/>
            <person name="Wang G."/>
        </authorList>
    </citation>
    <scope>NUCLEOTIDE SEQUENCE [LARGE SCALE GENOMIC DNA]</scope>
    <source>
        <strain evidence="1 2">SYL130</strain>
    </source>
</reference>
<name>A0ABW9ZSP9_9BACT</name>
<sequence length="330" mass="36435">MNQLTLTEINTIQDNALQTMLTETLPGHHYKAAHALYDVYAAITGVTAFDHSRDAANLPTGVAISSSAAAHCLLEFGRTTAFLRGIRKAITDLQERFPGERLHVLYAGCGPYATLLTPLLRLYEPSLLSIDMLDISTRSIESVKHLYATLGLEAYVNDYIVADAISYQVNKDRPVHLLISETLNAALRNEPFVSIMQNLVPQLAEGAAVVPQQVVVDAVYLNMKEETKRMTTPGMKTERINAARLASFDKEHLATPAPVSFVVPGIYPIACTLYLLTLIDVYKGERIQENECSLTIPMRVKLFGAAPGDEIKMSYRVNEKPGFVAELVKR</sequence>
<dbReference type="Proteomes" id="UP000753802">
    <property type="component" value="Unassembled WGS sequence"/>
</dbReference>
<evidence type="ECO:0008006" key="3">
    <source>
        <dbReference type="Google" id="ProtNLM"/>
    </source>
</evidence>
<proteinExistence type="predicted"/>
<gene>
    <name evidence="1" type="ORF">GWC95_05975</name>
</gene>
<evidence type="ECO:0000313" key="1">
    <source>
        <dbReference type="EMBL" id="NCI49462.1"/>
    </source>
</evidence>
<protein>
    <recommendedName>
        <fullName evidence="3">Phytanoyl-CoA dioxygenase</fullName>
    </recommendedName>
</protein>